<keyword evidence="3 7" id="KW-0436">Ligase</keyword>
<feature type="binding site" evidence="7">
    <location>
        <position position="377"/>
    </location>
    <ligand>
        <name>deamido-NAD(+)</name>
        <dbReference type="ChEBI" id="CHEBI:58437"/>
        <note>ligand shared between two neighboring subunits</note>
    </ligand>
</feature>
<evidence type="ECO:0000256" key="4">
    <source>
        <dbReference type="ARBA" id="ARBA00022741"/>
    </source>
</evidence>
<comment type="function">
    <text evidence="7">Catalyzes the ATP-dependent amidation of deamido-NAD to form NAD. Uses L-glutamine as a nitrogen source.</text>
</comment>
<evidence type="ECO:0000256" key="1">
    <source>
        <dbReference type="ARBA" id="ARBA00005188"/>
    </source>
</evidence>
<dbReference type="Pfam" id="PF02540">
    <property type="entry name" value="NAD_synthase"/>
    <property type="match status" value="1"/>
</dbReference>
<name>A0A9W6FRU0_9BACT</name>
<evidence type="ECO:0000256" key="7">
    <source>
        <dbReference type="HAMAP-Rule" id="MF_02090"/>
    </source>
</evidence>
<dbReference type="RefSeq" id="WP_281792388.1">
    <property type="nucleotide sequence ID" value="NZ_BSDR01000001.1"/>
</dbReference>
<dbReference type="InterPro" id="IPR014729">
    <property type="entry name" value="Rossmann-like_a/b/a_fold"/>
</dbReference>
<feature type="binding site" evidence="7">
    <location>
        <position position="406"/>
    </location>
    <ligand>
        <name>deamido-NAD(+)</name>
        <dbReference type="ChEBI" id="CHEBI:58437"/>
        <note>ligand shared between two neighboring subunits</note>
    </ligand>
</feature>
<keyword evidence="12" id="KW-1185">Reference proteome</keyword>
<dbReference type="FunFam" id="3.40.50.620:FF:000106">
    <property type="entry name" value="Glutamine-dependent NAD(+) synthetase"/>
    <property type="match status" value="1"/>
</dbReference>
<feature type="active site" description="Proton acceptor; for glutaminase activity" evidence="7">
    <location>
        <position position="41"/>
    </location>
</feature>
<dbReference type="NCBIfam" id="NF010588">
    <property type="entry name" value="PRK13981.1"/>
    <property type="match status" value="1"/>
</dbReference>
<dbReference type="CDD" id="cd00553">
    <property type="entry name" value="NAD_synthase"/>
    <property type="match status" value="1"/>
</dbReference>
<evidence type="ECO:0000313" key="12">
    <source>
        <dbReference type="Proteomes" id="UP001144372"/>
    </source>
</evidence>
<dbReference type="PANTHER" id="PTHR23090:SF9">
    <property type="entry name" value="GLUTAMINE-DEPENDENT NAD(+) SYNTHETASE"/>
    <property type="match status" value="1"/>
</dbReference>
<dbReference type="GO" id="GO:0009435">
    <property type="term" value="P:NAD+ biosynthetic process"/>
    <property type="evidence" value="ECO:0007669"/>
    <property type="project" value="UniProtKB-UniRule"/>
</dbReference>
<dbReference type="InterPro" id="IPR003694">
    <property type="entry name" value="NAD_synthase"/>
</dbReference>
<dbReference type="GO" id="GO:0005524">
    <property type="term" value="F:ATP binding"/>
    <property type="evidence" value="ECO:0007669"/>
    <property type="project" value="UniProtKB-UniRule"/>
</dbReference>
<dbReference type="EMBL" id="BSDR01000001">
    <property type="protein sequence ID" value="GLI33378.1"/>
    <property type="molecule type" value="Genomic_DNA"/>
</dbReference>
<evidence type="ECO:0000259" key="10">
    <source>
        <dbReference type="PROSITE" id="PS50263"/>
    </source>
</evidence>
<dbReference type="PROSITE" id="PS50263">
    <property type="entry name" value="CN_HYDROLASE"/>
    <property type="match status" value="1"/>
</dbReference>
<dbReference type="PANTHER" id="PTHR23090">
    <property type="entry name" value="NH 3 /GLUTAMINE-DEPENDENT NAD + SYNTHETASE"/>
    <property type="match status" value="1"/>
</dbReference>
<dbReference type="NCBIfam" id="TIGR00552">
    <property type="entry name" value="nadE"/>
    <property type="match status" value="1"/>
</dbReference>
<accession>A0A9W6FRU0</accession>
<comment type="caution">
    <text evidence="7">Lacks conserved residue(s) required for the propagation of feature annotation.</text>
</comment>
<comment type="catalytic activity">
    <reaction evidence="7 8">
        <text>deamido-NAD(+) + L-glutamine + ATP + H2O = L-glutamate + AMP + diphosphate + NAD(+) + H(+)</text>
        <dbReference type="Rhea" id="RHEA:24384"/>
        <dbReference type="ChEBI" id="CHEBI:15377"/>
        <dbReference type="ChEBI" id="CHEBI:15378"/>
        <dbReference type="ChEBI" id="CHEBI:29985"/>
        <dbReference type="ChEBI" id="CHEBI:30616"/>
        <dbReference type="ChEBI" id="CHEBI:33019"/>
        <dbReference type="ChEBI" id="CHEBI:57540"/>
        <dbReference type="ChEBI" id="CHEBI:58359"/>
        <dbReference type="ChEBI" id="CHEBI:58437"/>
        <dbReference type="ChEBI" id="CHEBI:456215"/>
        <dbReference type="EC" id="6.3.5.1"/>
    </reaction>
</comment>
<dbReference type="GO" id="GO:0004359">
    <property type="term" value="F:glutaminase activity"/>
    <property type="evidence" value="ECO:0007669"/>
    <property type="project" value="InterPro"/>
</dbReference>
<evidence type="ECO:0000256" key="9">
    <source>
        <dbReference type="RuleBase" id="RU003811"/>
    </source>
</evidence>
<dbReference type="SUPFAM" id="SSF52402">
    <property type="entry name" value="Adenine nucleotide alpha hydrolases-like"/>
    <property type="match status" value="1"/>
</dbReference>
<comment type="caution">
    <text evidence="11">The sequence shown here is derived from an EMBL/GenBank/DDBJ whole genome shotgun (WGS) entry which is preliminary data.</text>
</comment>
<keyword evidence="4 7" id="KW-0547">Nucleotide-binding</keyword>
<comment type="similarity">
    <text evidence="9">Belongs to the NAD synthetase family.</text>
</comment>
<dbReference type="Proteomes" id="UP001144372">
    <property type="component" value="Unassembled WGS sequence"/>
</dbReference>
<evidence type="ECO:0000256" key="3">
    <source>
        <dbReference type="ARBA" id="ARBA00022598"/>
    </source>
</evidence>
<organism evidence="11 12">
    <name type="scientific">Desulforhabdus amnigena</name>
    <dbReference type="NCBI Taxonomy" id="40218"/>
    <lineage>
        <taxon>Bacteria</taxon>
        <taxon>Pseudomonadati</taxon>
        <taxon>Thermodesulfobacteriota</taxon>
        <taxon>Syntrophobacteria</taxon>
        <taxon>Syntrophobacterales</taxon>
        <taxon>Syntrophobacteraceae</taxon>
        <taxon>Desulforhabdus</taxon>
    </lineage>
</organism>
<evidence type="ECO:0000256" key="6">
    <source>
        <dbReference type="ARBA" id="ARBA00023027"/>
    </source>
</evidence>
<dbReference type="GO" id="GO:0005737">
    <property type="term" value="C:cytoplasm"/>
    <property type="evidence" value="ECO:0007669"/>
    <property type="project" value="InterPro"/>
</dbReference>
<evidence type="ECO:0000256" key="2">
    <source>
        <dbReference type="ARBA" id="ARBA00007145"/>
    </source>
</evidence>
<feature type="binding site" evidence="7">
    <location>
        <position position="118"/>
    </location>
    <ligand>
        <name>L-glutamine</name>
        <dbReference type="ChEBI" id="CHEBI:58359"/>
    </ligand>
</feature>
<protein>
    <recommendedName>
        <fullName evidence="7 8">Glutamine-dependent NAD(+) synthetase</fullName>
        <ecNumber evidence="7 8">6.3.5.1</ecNumber>
    </recommendedName>
    <alternativeName>
        <fullName evidence="7 8">NAD(+) synthase [glutamine-hydrolyzing]</fullName>
    </alternativeName>
</protein>
<gene>
    <name evidence="7 11" type="primary">nadE</name>
    <name evidence="11" type="ORF">DAMNIGENAA_08110</name>
</gene>
<evidence type="ECO:0000256" key="5">
    <source>
        <dbReference type="ARBA" id="ARBA00022840"/>
    </source>
</evidence>
<dbReference type="Gene3D" id="3.40.50.620">
    <property type="entry name" value="HUPs"/>
    <property type="match status" value="1"/>
</dbReference>
<feature type="binding site" evidence="7">
    <location>
        <position position="516"/>
    </location>
    <ligand>
        <name>deamido-NAD(+)</name>
        <dbReference type="ChEBI" id="CHEBI:58437"/>
        <note>ligand shared between two neighboring subunits</note>
    </ligand>
</feature>
<sequence>MRIALAQMNPYIGDFAGNAAKIRDFIEQSRRKQCDLVVFPELALLGYPPRDLLDKPSFVLASKPYWQEIQEASKGIGVIVGAVAENKDGPGKPYHNSALFFDDGALVACAHKRLLPSYDVFDEERYFEPGKKTTWVDYKGARLGLTICEDIWNVKEYLPRPLYHCDPICELQQASVEILINISASPYHVGKAVWVSELLKQHATQSNMQVVYVNQVGGNDQLVFHGHSMVWDQSGRQVACGYDFKEDLIVYDTETLRGDLHESNLDKASEVIEALILGLKDYASKCGFKKAVLGLSGGVDSALTACLAVMALGRENVMGVAMPGPYNAPESLEDARVLSKRLGISFHEVPIGRLFDSALQSLAPVFEGFPPDVTEENLQARIRGMILMAISNKFNRLLLSTGNKSEMAVGYCTLYGDMNGGLALLGDVPKTLVYELAYKLNEIHEWIPERSLVRAPSAELRPDQKDQDTLPPYDVLDGILAAYVEERLPAEEIFSRGWDEKLVRWVINRVDSNEYKRWQAPPIIRVTTKAFGMGRRNPIAHGYREGRMPSGR</sequence>
<evidence type="ECO:0000256" key="8">
    <source>
        <dbReference type="PIRNR" id="PIRNR006630"/>
    </source>
</evidence>
<dbReference type="GO" id="GO:0003952">
    <property type="term" value="F:NAD+ synthase (glutamine-hydrolyzing) activity"/>
    <property type="evidence" value="ECO:0007669"/>
    <property type="project" value="UniProtKB-UniRule"/>
</dbReference>
<dbReference type="Gene3D" id="3.60.110.10">
    <property type="entry name" value="Carbon-nitrogen hydrolase"/>
    <property type="match status" value="1"/>
</dbReference>
<dbReference type="GO" id="GO:0008795">
    <property type="term" value="F:NAD+ synthase activity"/>
    <property type="evidence" value="ECO:0007669"/>
    <property type="project" value="UniProtKB-UniRule"/>
</dbReference>
<evidence type="ECO:0000313" key="11">
    <source>
        <dbReference type="EMBL" id="GLI33378.1"/>
    </source>
</evidence>
<dbReference type="SUPFAM" id="SSF56317">
    <property type="entry name" value="Carbon-nitrogen hydrolase"/>
    <property type="match status" value="1"/>
</dbReference>
<proteinExistence type="inferred from homology"/>
<feature type="active site" description="Nucleophile; for glutaminase activity" evidence="7">
    <location>
        <position position="148"/>
    </location>
</feature>
<dbReference type="EC" id="6.3.5.1" evidence="7 8"/>
<keyword evidence="6 7" id="KW-0520">NAD</keyword>
<dbReference type="CDD" id="cd07570">
    <property type="entry name" value="GAT_Gln-NAD-synth"/>
    <property type="match status" value="1"/>
</dbReference>
<dbReference type="InterPro" id="IPR003010">
    <property type="entry name" value="C-N_Hydrolase"/>
</dbReference>
<dbReference type="InterPro" id="IPR014445">
    <property type="entry name" value="Gln-dep_NAD_synthase"/>
</dbReference>
<feature type="domain" description="CN hydrolase" evidence="10">
    <location>
        <begin position="1"/>
        <end position="255"/>
    </location>
</feature>
<dbReference type="Pfam" id="PF00795">
    <property type="entry name" value="CN_hydrolase"/>
    <property type="match status" value="1"/>
</dbReference>
<dbReference type="InterPro" id="IPR036526">
    <property type="entry name" value="C-N_Hydrolase_sf"/>
</dbReference>
<keyword evidence="5 7" id="KW-0067">ATP-binding</keyword>
<dbReference type="HAMAP" id="MF_02090">
    <property type="entry name" value="NadE_glutamine_dep"/>
    <property type="match status" value="1"/>
</dbReference>
<dbReference type="PIRSF" id="PIRSF006630">
    <property type="entry name" value="NADS_GAT"/>
    <property type="match status" value="1"/>
</dbReference>
<feature type="binding site" evidence="7">
    <location>
        <begin position="294"/>
        <end position="301"/>
    </location>
    <ligand>
        <name>ATP</name>
        <dbReference type="ChEBI" id="CHEBI:30616"/>
    </ligand>
</feature>
<dbReference type="InterPro" id="IPR022310">
    <property type="entry name" value="NAD/GMP_synthase"/>
</dbReference>
<feature type="binding site" evidence="7">
    <location>
        <position position="191"/>
    </location>
    <ligand>
        <name>L-glutamine</name>
        <dbReference type="ChEBI" id="CHEBI:58359"/>
    </ligand>
</feature>
<feature type="binding site" evidence="7">
    <location>
        <position position="401"/>
    </location>
    <ligand>
        <name>ATP</name>
        <dbReference type="ChEBI" id="CHEBI:30616"/>
    </ligand>
</feature>
<dbReference type="AlphaFoldDB" id="A0A9W6FRU0"/>
<reference evidence="11" key="1">
    <citation type="submission" date="2022-12" db="EMBL/GenBank/DDBJ databases">
        <title>Reference genome sequencing for broad-spectrum identification of bacterial and archaeal isolates by mass spectrometry.</title>
        <authorList>
            <person name="Sekiguchi Y."/>
            <person name="Tourlousse D.M."/>
        </authorList>
    </citation>
    <scope>NUCLEOTIDE SEQUENCE</scope>
    <source>
        <strain evidence="11">ASRB1</strain>
    </source>
</reference>
<feature type="active site" description="For glutaminase activity" evidence="7">
    <location>
        <position position="112"/>
    </location>
</feature>
<feature type="binding site" evidence="7">
    <location>
        <position position="185"/>
    </location>
    <ligand>
        <name>L-glutamine</name>
        <dbReference type="ChEBI" id="CHEBI:58359"/>
    </ligand>
</feature>
<comment type="pathway">
    <text evidence="1 7 8">Cofactor biosynthesis; NAD(+) biosynthesis; NAD(+) from deamido-NAD(+) (L-Gln route): step 1/1.</text>
</comment>
<comment type="similarity">
    <text evidence="2 7 8">In the C-terminal section; belongs to the NAD synthetase family.</text>
</comment>